<keyword evidence="6" id="KW-0539">Nucleus</keyword>
<dbReference type="GO" id="GO:0070914">
    <property type="term" value="P:UV-damage excision repair"/>
    <property type="evidence" value="ECO:0007669"/>
    <property type="project" value="TreeGrafter"/>
</dbReference>
<comment type="subcellular location">
    <subcellularLocation>
        <location evidence="1">Nucleus</location>
    </subcellularLocation>
</comment>
<keyword evidence="3" id="KW-0227">DNA damage</keyword>
<proteinExistence type="inferred from homology"/>
<feature type="compositionally biased region" description="Acidic residues" evidence="7">
    <location>
        <begin position="1"/>
        <end position="10"/>
    </location>
</feature>
<keyword evidence="4" id="KW-0238">DNA-binding</keyword>
<dbReference type="InterPro" id="IPR010994">
    <property type="entry name" value="RuvA_2-like"/>
</dbReference>
<feature type="compositionally biased region" description="Polar residues" evidence="7">
    <location>
        <begin position="279"/>
        <end position="288"/>
    </location>
</feature>
<dbReference type="Gene3D" id="1.10.150.20">
    <property type="entry name" value="5' to 3' exonuclease, C-terminal subdomain"/>
    <property type="match status" value="1"/>
</dbReference>
<evidence type="ECO:0000256" key="2">
    <source>
        <dbReference type="ARBA" id="ARBA00008283"/>
    </source>
</evidence>
<dbReference type="GO" id="GO:0003684">
    <property type="term" value="F:damaged DNA binding"/>
    <property type="evidence" value="ECO:0007669"/>
    <property type="project" value="InterPro"/>
</dbReference>
<dbReference type="CDD" id="cd22325">
    <property type="entry name" value="ERCC1_C-like"/>
    <property type="match status" value="1"/>
</dbReference>
<feature type="compositionally biased region" description="Basic and acidic residues" evidence="7">
    <location>
        <begin position="318"/>
        <end position="329"/>
    </location>
</feature>
<evidence type="ECO:0000256" key="4">
    <source>
        <dbReference type="ARBA" id="ARBA00023125"/>
    </source>
</evidence>
<dbReference type="EMBL" id="JAESVG020000007">
    <property type="protein sequence ID" value="KAG8626153.1"/>
    <property type="molecule type" value="Genomic_DNA"/>
</dbReference>
<dbReference type="SUPFAM" id="SSF52980">
    <property type="entry name" value="Restriction endonuclease-like"/>
    <property type="match status" value="1"/>
</dbReference>
<evidence type="ECO:0000256" key="7">
    <source>
        <dbReference type="SAM" id="MobiDB-lite"/>
    </source>
</evidence>
<evidence type="ECO:0000256" key="5">
    <source>
        <dbReference type="ARBA" id="ARBA00023204"/>
    </source>
</evidence>
<evidence type="ECO:0000259" key="8">
    <source>
        <dbReference type="Pfam" id="PF03834"/>
    </source>
</evidence>
<dbReference type="NCBIfam" id="TIGR00597">
    <property type="entry name" value="rad10"/>
    <property type="match status" value="1"/>
</dbReference>
<evidence type="ECO:0000313" key="9">
    <source>
        <dbReference type="EMBL" id="KAG8626153.1"/>
    </source>
</evidence>
<dbReference type="InterPro" id="IPR011335">
    <property type="entry name" value="Restrct_endonuc-II-like"/>
</dbReference>
<evidence type="ECO:0000256" key="6">
    <source>
        <dbReference type="ARBA" id="ARBA00023242"/>
    </source>
</evidence>
<dbReference type="GO" id="GO:0070522">
    <property type="term" value="C:ERCC4-ERCC1 complex"/>
    <property type="evidence" value="ECO:0007669"/>
    <property type="project" value="TreeGrafter"/>
</dbReference>
<dbReference type="OrthoDB" id="10262814at2759"/>
<dbReference type="InterPro" id="IPR047260">
    <property type="entry name" value="ERCC1-like_central_dom"/>
</dbReference>
<dbReference type="Pfam" id="PF03834">
    <property type="entry name" value="Rad10"/>
    <property type="match status" value="1"/>
</dbReference>
<evidence type="ECO:0000256" key="1">
    <source>
        <dbReference type="ARBA" id="ARBA00004123"/>
    </source>
</evidence>
<feature type="compositionally biased region" description="Polar residues" evidence="7">
    <location>
        <begin position="26"/>
        <end position="50"/>
    </location>
</feature>
<dbReference type="SUPFAM" id="SSF47781">
    <property type="entry name" value="RuvA domain 2-like"/>
    <property type="match status" value="1"/>
</dbReference>
<dbReference type="GO" id="GO:0003697">
    <property type="term" value="F:single-stranded DNA binding"/>
    <property type="evidence" value="ECO:0007669"/>
    <property type="project" value="TreeGrafter"/>
</dbReference>
<dbReference type="PANTHER" id="PTHR12749:SF0">
    <property type="entry name" value="DNA EXCISION REPAIR PROTEIN ERCC-1"/>
    <property type="match status" value="1"/>
</dbReference>
<evidence type="ECO:0000256" key="3">
    <source>
        <dbReference type="ARBA" id="ARBA00022763"/>
    </source>
</evidence>
<feature type="region of interest" description="Disordered" evidence="7">
    <location>
        <begin position="251"/>
        <end position="288"/>
    </location>
</feature>
<dbReference type="GO" id="GO:0000110">
    <property type="term" value="C:nucleotide-excision repair factor 1 complex"/>
    <property type="evidence" value="ECO:0007669"/>
    <property type="project" value="TreeGrafter"/>
</dbReference>
<dbReference type="InterPro" id="IPR004579">
    <property type="entry name" value="ERCC1/RAD10/SWI10"/>
</dbReference>
<protein>
    <recommendedName>
        <fullName evidence="8">ERCC1-like central domain-containing protein</fullName>
    </recommendedName>
</protein>
<feature type="region of interest" description="Disordered" evidence="7">
    <location>
        <begin position="1"/>
        <end position="50"/>
    </location>
</feature>
<dbReference type="GO" id="GO:0006302">
    <property type="term" value="P:double-strand break repair"/>
    <property type="evidence" value="ECO:0007669"/>
    <property type="project" value="UniProtKB-ARBA"/>
</dbReference>
<keyword evidence="5" id="KW-0234">DNA repair</keyword>
<keyword evidence="10" id="KW-1185">Reference proteome</keyword>
<sequence length="385" mass="42213">MDDDIVDDTDLAGLDTGSRLAAPPRQNGNSNGTSSRAVQQPKPQSLGPRTSASVILVSPRQKGNPALNHIKSVGWEYSDIPADFVLGATTCALFLSLKYHRLHPEYIYTRIKALGGRYNLRLVLTLVDIENHEDPLKELSKTSLINNVTLILSWSSQEAGRYLELYKNYEHAAPTSIKGIQSTTYSDQLVDFITVPRGINKTDAVSLVATFGSIRTAINARPEEIELISGWGQKKVQRWYKTVREPFRNKKAKHRGLVRETSGLTPGLSRDTTRDETTPALSRGTTQVDKQVAARLGIGKELPIEVGPSETVGDATSDADRRREVRQADDIPAWEPGADEEEAMAGISLAPVSKPRPEPAKAKKRAAEEELEDGVAAALSKLRKT</sequence>
<feature type="region of interest" description="Disordered" evidence="7">
    <location>
        <begin position="305"/>
        <end position="372"/>
    </location>
</feature>
<dbReference type="Gene3D" id="3.40.50.10130">
    <property type="match status" value="1"/>
</dbReference>
<dbReference type="AlphaFoldDB" id="A0A8K0L5J1"/>
<reference evidence="9" key="1">
    <citation type="submission" date="2021-07" db="EMBL/GenBank/DDBJ databases">
        <title>Elsinoe batatas strain:CRI-CJ2 Genome sequencing and assembly.</title>
        <authorList>
            <person name="Huang L."/>
        </authorList>
    </citation>
    <scope>NUCLEOTIDE SEQUENCE</scope>
    <source>
        <strain evidence="9">CRI-CJ2</strain>
    </source>
</reference>
<organism evidence="9 10">
    <name type="scientific">Elsinoe batatas</name>
    <dbReference type="NCBI Taxonomy" id="2601811"/>
    <lineage>
        <taxon>Eukaryota</taxon>
        <taxon>Fungi</taxon>
        <taxon>Dikarya</taxon>
        <taxon>Ascomycota</taxon>
        <taxon>Pezizomycotina</taxon>
        <taxon>Dothideomycetes</taxon>
        <taxon>Dothideomycetidae</taxon>
        <taxon>Myriangiales</taxon>
        <taxon>Elsinoaceae</taxon>
        <taxon>Elsinoe</taxon>
    </lineage>
</organism>
<accession>A0A8K0L5J1</accession>
<gene>
    <name evidence="9" type="ORF">KVT40_006554</name>
</gene>
<feature type="compositionally biased region" description="Basic and acidic residues" evidence="7">
    <location>
        <begin position="355"/>
        <end position="368"/>
    </location>
</feature>
<name>A0A8K0L5J1_9PEZI</name>
<dbReference type="FunFam" id="3.40.50.10130:FF:000001">
    <property type="entry name" value="DNA excision repair protein ERCC-1"/>
    <property type="match status" value="1"/>
</dbReference>
<comment type="caution">
    <text evidence="9">The sequence shown here is derived from an EMBL/GenBank/DDBJ whole genome shotgun (WGS) entry which is preliminary data.</text>
</comment>
<evidence type="ECO:0000313" key="10">
    <source>
        <dbReference type="Proteomes" id="UP000809789"/>
    </source>
</evidence>
<dbReference type="GO" id="GO:0006312">
    <property type="term" value="P:mitotic recombination"/>
    <property type="evidence" value="ECO:0007669"/>
    <property type="project" value="TreeGrafter"/>
</dbReference>
<feature type="domain" description="ERCC1-like central" evidence="8">
    <location>
        <begin position="55"/>
        <end position="167"/>
    </location>
</feature>
<comment type="similarity">
    <text evidence="2">Belongs to the ERCC1/RAD10/SWI10 family.</text>
</comment>
<dbReference type="Proteomes" id="UP000809789">
    <property type="component" value="Unassembled WGS sequence"/>
</dbReference>
<dbReference type="PANTHER" id="PTHR12749">
    <property type="entry name" value="EXCISION REPAIR CROSS-COMPLEMENTING 1 ERCC1"/>
    <property type="match status" value="1"/>
</dbReference>